<comment type="caution">
    <text evidence="3">The sequence shown here is derived from an EMBL/GenBank/DDBJ whole genome shotgun (WGS) entry which is preliminary data.</text>
</comment>
<feature type="coiled-coil region" evidence="1">
    <location>
        <begin position="105"/>
        <end position="175"/>
    </location>
</feature>
<name>A0A2H0BDS6_9BACT</name>
<feature type="signal peptide" evidence="2">
    <location>
        <begin position="1"/>
        <end position="24"/>
    </location>
</feature>
<dbReference type="EMBL" id="PCST01000015">
    <property type="protein sequence ID" value="PIP55822.1"/>
    <property type="molecule type" value="Genomic_DNA"/>
</dbReference>
<sequence>MTKKYLTAFFSLVFIFGVSFSVFAQSINTEASVESRPVQVQSQMRVRINSDFKAIHEAQRTQLEEQREHIRTEAEVRRADAKEAGDDARARRETIRLEIEAKWAERDEQREAVRVEAESKRAEARAEALTKRVEFQQAVAERKIEKVTKVILATIERLEQIIVRIESRVAKVQARGGDTAESERFVLAAKGNLADARLVVGTFAGIDLSGDDARENFERIRIAVATVREHIRAAHQNLMMAVRSLRSNEITLEVDVSVE</sequence>
<evidence type="ECO:0008006" key="5">
    <source>
        <dbReference type="Google" id="ProtNLM"/>
    </source>
</evidence>
<proteinExistence type="predicted"/>
<keyword evidence="2" id="KW-0732">Signal</keyword>
<evidence type="ECO:0000313" key="3">
    <source>
        <dbReference type="EMBL" id="PIP55822.1"/>
    </source>
</evidence>
<evidence type="ECO:0000256" key="2">
    <source>
        <dbReference type="SAM" id="SignalP"/>
    </source>
</evidence>
<dbReference type="Proteomes" id="UP000229794">
    <property type="component" value="Unassembled WGS sequence"/>
</dbReference>
<dbReference type="AlphaFoldDB" id="A0A2H0BDS6"/>
<reference evidence="3 4" key="1">
    <citation type="submission" date="2017-09" db="EMBL/GenBank/DDBJ databases">
        <title>Depth-based differentiation of microbial function through sediment-hosted aquifers and enrichment of novel symbionts in the deep terrestrial subsurface.</title>
        <authorList>
            <person name="Probst A.J."/>
            <person name="Ladd B."/>
            <person name="Jarett J.K."/>
            <person name="Geller-Mcgrath D.E."/>
            <person name="Sieber C.M."/>
            <person name="Emerson J.B."/>
            <person name="Anantharaman K."/>
            <person name="Thomas B.C."/>
            <person name="Malmstrom R."/>
            <person name="Stieglmeier M."/>
            <person name="Klingl A."/>
            <person name="Woyke T."/>
            <person name="Ryan C.M."/>
            <person name="Banfield J.F."/>
        </authorList>
    </citation>
    <scope>NUCLEOTIDE SEQUENCE [LARGE SCALE GENOMIC DNA]</scope>
    <source>
        <strain evidence="3">CG22_combo_CG10-13_8_21_14_all_42_17</strain>
    </source>
</reference>
<accession>A0A2H0BDS6</accession>
<gene>
    <name evidence="3" type="ORF">COX06_01145</name>
</gene>
<feature type="chain" id="PRO_5013943605" description="DUF5667 domain-containing protein" evidence="2">
    <location>
        <begin position="25"/>
        <end position="259"/>
    </location>
</feature>
<evidence type="ECO:0000256" key="1">
    <source>
        <dbReference type="SAM" id="Coils"/>
    </source>
</evidence>
<keyword evidence="1" id="KW-0175">Coiled coil</keyword>
<protein>
    <recommendedName>
        <fullName evidence="5">DUF5667 domain-containing protein</fullName>
    </recommendedName>
</protein>
<evidence type="ECO:0000313" key="4">
    <source>
        <dbReference type="Proteomes" id="UP000229794"/>
    </source>
</evidence>
<organism evidence="3 4">
    <name type="scientific">Candidatus Zambryskibacteria bacterium CG22_combo_CG10-13_8_21_14_all_42_17</name>
    <dbReference type="NCBI Taxonomy" id="1975118"/>
    <lineage>
        <taxon>Bacteria</taxon>
        <taxon>Candidatus Zambryskiibacteriota</taxon>
    </lineage>
</organism>